<feature type="transmembrane region" description="Helical" evidence="7">
    <location>
        <begin position="20"/>
        <end position="41"/>
    </location>
</feature>
<keyword evidence="2 7" id="KW-0812">Transmembrane</keyword>
<evidence type="ECO:0000256" key="1">
    <source>
        <dbReference type="ARBA" id="ARBA00004141"/>
    </source>
</evidence>
<dbReference type="AlphaFoldDB" id="A0A8H3ZH80"/>
<dbReference type="OrthoDB" id="5417844at2759"/>
<reference evidence="9 10" key="1">
    <citation type="submission" date="2019-12" db="EMBL/GenBank/DDBJ databases">
        <title>A genome sequence resource for the geographically widespread anthracnose pathogen Colletotrichum asianum.</title>
        <authorList>
            <person name="Meng Y."/>
        </authorList>
    </citation>
    <scope>NUCLEOTIDE SEQUENCE [LARGE SCALE GENOMIC DNA]</scope>
    <source>
        <strain evidence="9 10">ICMP 18580</strain>
    </source>
</reference>
<feature type="region of interest" description="Disordered" evidence="6">
    <location>
        <begin position="320"/>
        <end position="384"/>
    </location>
</feature>
<feature type="domain" description="Rhodopsin" evidence="8">
    <location>
        <begin position="37"/>
        <end position="307"/>
    </location>
</feature>
<evidence type="ECO:0000256" key="3">
    <source>
        <dbReference type="ARBA" id="ARBA00022989"/>
    </source>
</evidence>
<dbReference type="Proteomes" id="UP000434172">
    <property type="component" value="Unassembled WGS sequence"/>
</dbReference>
<feature type="transmembrane region" description="Helical" evidence="7">
    <location>
        <begin position="222"/>
        <end position="244"/>
    </location>
</feature>
<protein>
    <submittedName>
        <fullName evidence="9">Integral membrane protein</fullName>
    </submittedName>
</protein>
<dbReference type="PANTHER" id="PTHR33048:SF47">
    <property type="entry name" value="INTEGRAL MEMBRANE PROTEIN-RELATED"/>
    <property type="match status" value="1"/>
</dbReference>
<evidence type="ECO:0000256" key="7">
    <source>
        <dbReference type="SAM" id="Phobius"/>
    </source>
</evidence>
<evidence type="ECO:0000256" key="6">
    <source>
        <dbReference type="SAM" id="MobiDB-lite"/>
    </source>
</evidence>
<dbReference type="InterPro" id="IPR052337">
    <property type="entry name" value="SAT4-like"/>
</dbReference>
<feature type="transmembrane region" description="Helical" evidence="7">
    <location>
        <begin position="186"/>
        <end position="210"/>
    </location>
</feature>
<evidence type="ECO:0000313" key="10">
    <source>
        <dbReference type="Proteomes" id="UP000434172"/>
    </source>
</evidence>
<keyword evidence="4 7" id="KW-0472">Membrane</keyword>
<evidence type="ECO:0000259" key="8">
    <source>
        <dbReference type="Pfam" id="PF20684"/>
    </source>
</evidence>
<keyword evidence="10" id="KW-1185">Reference proteome</keyword>
<dbReference type="Pfam" id="PF20684">
    <property type="entry name" value="Fung_rhodopsin"/>
    <property type="match status" value="1"/>
</dbReference>
<evidence type="ECO:0000256" key="2">
    <source>
        <dbReference type="ARBA" id="ARBA00022692"/>
    </source>
</evidence>
<feature type="transmembrane region" description="Helical" evidence="7">
    <location>
        <begin position="133"/>
        <end position="166"/>
    </location>
</feature>
<evidence type="ECO:0000313" key="9">
    <source>
        <dbReference type="EMBL" id="KAF0315922.1"/>
    </source>
</evidence>
<dbReference type="EMBL" id="WOWK01000180">
    <property type="protein sequence ID" value="KAF0315922.1"/>
    <property type="molecule type" value="Genomic_DNA"/>
</dbReference>
<dbReference type="PANTHER" id="PTHR33048">
    <property type="entry name" value="PTH11-LIKE INTEGRAL MEMBRANE PROTEIN (AFU_ORTHOLOGUE AFUA_5G11245)"/>
    <property type="match status" value="1"/>
</dbReference>
<feature type="compositionally biased region" description="Basic and acidic residues" evidence="6">
    <location>
        <begin position="352"/>
        <end position="384"/>
    </location>
</feature>
<comment type="caution">
    <text evidence="9">The sequence shown here is derived from an EMBL/GenBank/DDBJ whole genome shotgun (WGS) entry which is preliminary data.</text>
</comment>
<comment type="similarity">
    <text evidence="5">Belongs to the SAT4 family.</text>
</comment>
<name>A0A8H3ZH80_9PEZI</name>
<accession>A0A8H3ZH80</accession>
<organism evidence="9 10">
    <name type="scientific">Colletotrichum asianum</name>
    <dbReference type="NCBI Taxonomy" id="702518"/>
    <lineage>
        <taxon>Eukaryota</taxon>
        <taxon>Fungi</taxon>
        <taxon>Dikarya</taxon>
        <taxon>Ascomycota</taxon>
        <taxon>Pezizomycotina</taxon>
        <taxon>Sordariomycetes</taxon>
        <taxon>Hypocreomycetidae</taxon>
        <taxon>Glomerellales</taxon>
        <taxon>Glomerellaceae</taxon>
        <taxon>Colletotrichum</taxon>
        <taxon>Colletotrichum gloeosporioides species complex</taxon>
    </lineage>
</organism>
<dbReference type="InterPro" id="IPR049326">
    <property type="entry name" value="Rhodopsin_dom_fungi"/>
</dbReference>
<sequence>MSLSEPPDGLDLTETKVPSLVSGFVITWVLGAATVALRVTARKLVGNKIWWDDWIIIVSLIFSAAFMFDVTCYMTINGGFGKHVWATPNGLRVYFTGLFIAEYLYTISIIHVKAAILAFYWRIFSARRESRLAIYILLGITCAWGMAVLLVSTFQCLPVSAFWLRFDANANLSPSDYECGVNVKTFFIANAIPNIITDVLLLLLPVPGIWSLQLRKPQKMALVGIFTLGIFVTAVSFIRLHYVLAIDFADPDTTWLLTEEMMWTGIEVNIGTVSGMSSARHSYPPYYESPEYLLPLACLPSLKPILNLALHGNVQQSKPATGSDLGIMTAGGSSGPYKRGGDQRKSTFGTRTSERQVMEDVHPLSSHTPDHEMDNWTEHGSQDW</sequence>
<feature type="transmembrane region" description="Helical" evidence="7">
    <location>
        <begin position="96"/>
        <end position="121"/>
    </location>
</feature>
<evidence type="ECO:0000256" key="4">
    <source>
        <dbReference type="ARBA" id="ARBA00023136"/>
    </source>
</evidence>
<keyword evidence="3 7" id="KW-1133">Transmembrane helix</keyword>
<evidence type="ECO:0000256" key="5">
    <source>
        <dbReference type="ARBA" id="ARBA00038359"/>
    </source>
</evidence>
<gene>
    <name evidence="9" type="ORF">GQ607_016855</name>
</gene>
<comment type="subcellular location">
    <subcellularLocation>
        <location evidence="1">Membrane</location>
        <topology evidence="1">Multi-pass membrane protein</topology>
    </subcellularLocation>
</comment>
<proteinExistence type="inferred from homology"/>
<feature type="transmembrane region" description="Helical" evidence="7">
    <location>
        <begin position="53"/>
        <end position="76"/>
    </location>
</feature>
<dbReference type="GO" id="GO:0016020">
    <property type="term" value="C:membrane"/>
    <property type="evidence" value="ECO:0007669"/>
    <property type="project" value="UniProtKB-SubCell"/>
</dbReference>